<accession>A0A1M6AE23</accession>
<dbReference type="EMBL" id="FQZI01000001">
    <property type="protein sequence ID" value="SHI34814.1"/>
    <property type="molecule type" value="Genomic_DNA"/>
</dbReference>
<dbReference type="NCBIfam" id="NF038153">
    <property type="entry name" value="lant_leader_L1a"/>
    <property type="match status" value="1"/>
</dbReference>
<organism evidence="2 3">
    <name type="scientific">Flavobacterium terrae</name>
    <dbReference type="NCBI Taxonomy" id="415425"/>
    <lineage>
        <taxon>Bacteria</taxon>
        <taxon>Pseudomonadati</taxon>
        <taxon>Bacteroidota</taxon>
        <taxon>Flavobacteriia</taxon>
        <taxon>Flavobacteriales</taxon>
        <taxon>Flavobacteriaceae</taxon>
        <taxon>Flavobacterium</taxon>
    </lineage>
</organism>
<keyword evidence="1" id="KW-1133">Transmembrane helix</keyword>
<feature type="transmembrane region" description="Helical" evidence="1">
    <location>
        <begin position="50"/>
        <end position="73"/>
    </location>
</feature>
<gene>
    <name evidence="2" type="ORF">SAMN05444363_0170</name>
</gene>
<keyword evidence="1" id="KW-0812">Transmembrane</keyword>
<dbReference type="STRING" id="415425.SAMN05444363_0170"/>
<evidence type="ECO:0000313" key="2">
    <source>
        <dbReference type="EMBL" id="SHI34814.1"/>
    </source>
</evidence>
<dbReference type="InterPro" id="IPR058238">
    <property type="entry name" value="Lant_leader_dom"/>
</dbReference>
<reference evidence="3" key="1">
    <citation type="submission" date="2016-11" db="EMBL/GenBank/DDBJ databases">
        <authorList>
            <person name="Varghese N."/>
            <person name="Submissions S."/>
        </authorList>
    </citation>
    <scope>NUCLEOTIDE SEQUENCE [LARGE SCALE GENOMIC DNA]</scope>
    <source>
        <strain evidence="3">DSM 18829</strain>
    </source>
</reference>
<evidence type="ECO:0000313" key="3">
    <source>
        <dbReference type="Proteomes" id="UP000184488"/>
    </source>
</evidence>
<dbReference type="Proteomes" id="UP000184488">
    <property type="component" value="Unassembled WGS sequence"/>
</dbReference>
<evidence type="ECO:0000256" key="1">
    <source>
        <dbReference type="SAM" id="Phobius"/>
    </source>
</evidence>
<keyword evidence="3" id="KW-1185">Reference proteome</keyword>
<name>A0A1M6AE23_9FLAO</name>
<keyword evidence="1" id="KW-0472">Membrane</keyword>
<sequence>MKKKNINPELAFKKLNVVELNDHQLQEVNGGTTAACVAASAVSSAVCGAAVISAVVSAASVSAVASVLSYIYINNKEN</sequence>
<dbReference type="AlphaFoldDB" id="A0A1M6AE23"/>
<protein>
    <submittedName>
        <fullName evidence="2">Uncharacterized protein</fullName>
    </submittedName>
</protein>
<dbReference type="RefSeq" id="WP_073307670.1">
    <property type="nucleotide sequence ID" value="NZ_FQZI01000001.1"/>
</dbReference>
<proteinExistence type="predicted"/>